<proteinExistence type="predicted"/>
<evidence type="ECO:0000313" key="2">
    <source>
        <dbReference type="EMBL" id="QDU68373.1"/>
    </source>
</evidence>
<dbReference type="RefSeq" id="WP_145067325.1">
    <property type="nucleotide sequence ID" value="NZ_CP036287.1"/>
</dbReference>
<evidence type="ECO:0000256" key="1">
    <source>
        <dbReference type="SAM" id="Phobius"/>
    </source>
</evidence>
<sequence>MAQVLGIVLVAAFKRAEWADWFVSPIAIGILFGSLPTLVLGLCLSFAGSRTGRPDATKDGLAVAALPVLALLLFVNGHLIPSAWLAT</sequence>
<keyword evidence="1" id="KW-1133">Transmembrane helix</keyword>
<feature type="transmembrane region" description="Helical" evidence="1">
    <location>
        <begin position="26"/>
        <end position="48"/>
    </location>
</feature>
<feature type="transmembrane region" description="Helical" evidence="1">
    <location>
        <begin position="60"/>
        <end position="80"/>
    </location>
</feature>
<keyword evidence="3" id="KW-1185">Reference proteome</keyword>
<dbReference type="KEGG" id="pbap:Pla133_34690"/>
<reference evidence="2 3" key="1">
    <citation type="submission" date="2019-02" db="EMBL/GenBank/DDBJ databases">
        <title>Deep-cultivation of Planctomycetes and their phenomic and genomic characterization uncovers novel biology.</title>
        <authorList>
            <person name="Wiegand S."/>
            <person name="Jogler M."/>
            <person name="Boedeker C."/>
            <person name="Pinto D."/>
            <person name="Vollmers J."/>
            <person name="Rivas-Marin E."/>
            <person name="Kohn T."/>
            <person name="Peeters S.H."/>
            <person name="Heuer A."/>
            <person name="Rast P."/>
            <person name="Oberbeckmann S."/>
            <person name="Bunk B."/>
            <person name="Jeske O."/>
            <person name="Meyerdierks A."/>
            <person name="Storesund J.E."/>
            <person name="Kallscheuer N."/>
            <person name="Luecker S."/>
            <person name="Lage O.M."/>
            <person name="Pohl T."/>
            <person name="Merkel B.J."/>
            <person name="Hornburger P."/>
            <person name="Mueller R.-W."/>
            <person name="Bruemmer F."/>
            <person name="Labrenz M."/>
            <person name="Spormann A.M."/>
            <person name="Op den Camp H."/>
            <person name="Overmann J."/>
            <person name="Amann R."/>
            <person name="Jetten M.S.M."/>
            <person name="Mascher T."/>
            <person name="Medema M.H."/>
            <person name="Devos D.P."/>
            <person name="Kaster A.-K."/>
            <person name="Ovreas L."/>
            <person name="Rohde M."/>
            <person name="Galperin M.Y."/>
            <person name="Jogler C."/>
        </authorList>
    </citation>
    <scope>NUCLEOTIDE SEQUENCE [LARGE SCALE GENOMIC DNA]</scope>
    <source>
        <strain evidence="2 3">Pla133</strain>
    </source>
</reference>
<name>A0A518BN57_9BACT</name>
<keyword evidence="1" id="KW-0812">Transmembrane</keyword>
<keyword evidence="1" id="KW-0472">Membrane</keyword>
<organism evidence="2 3">
    <name type="scientific">Engelhardtia mirabilis</name>
    <dbReference type="NCBI Taxonomy" id="2528011"/>
    <lineage>
        <taxon>Bacteria</taxon>
        <taxon>Pseudomonadati</taxon>
        <taxon>Planctomycetota</taxon>
        <taxon>Planctomycetia</taxon>
        <taxon>Planctomycetia incertae sedis</taxon>
        <taxon>Engelhardtia</taxon>
    </lineage>
</organism>
<dbReference type="EMBL" id="CP036287">
    <property type="protein sequence ID" value="QDU68373.1"/>
    <property type="molecule type" value="Genomic_DNA"/>
</dbReference>
<evidence type="ECO:0000313" key="3">
    <source>
        <dbReference type="Proteomes" id="UP000316921"/>
    </source>
</evidence>
<accession>A0A518BN57</accession>
<gene>
    <name evidence="2" type="ORF">Pla133_34690</name>
</gene>
<protein>
    <submittedName>
        <fullName evidence="2">Uncharacterized protein</fullName>
    </submittedName>
</protein>
<dbReference type="Proteomes" id="UP000316921">
    <property type="component" value="Chromosome"/>
</dbReference>
<dbReference type="AlphaFoldDB" id="A0A518BN57"/>